<dbReference type="InterPro" id="IPR047951">
    <property type="entry name" value="Transpos_ISL3"/>
</dbReference>
<evidence type="ECO:0000313" key="3">
    <source>
        <dbReference type="EMBL" id="ADN18455.1"/>
    </source>
</evidence>
<gene>
    <name evidence="3" type="ordered locus">Cyan7822_6797</name>
</gene>
<sequence length="401" mass="46280">MTKLLNLPGVIVEDIQEAEDILILSVRTATKTAKCPHCGKISHRLHQNKKYLVKDLPIGNKEVILRVNRRRFKCDNCKKLKSETLDFVETKKNFTYRYAENITKQVIHSDINNVAKNNKLTGEQVETMLMSVALNMLPINLDNLQRLGIDEISLVKGQGKFIVVLVDLDTHKLLGLVSKRTQSEIKKVMLKFGEKVLAQIKEVSIDMTGNYKSLVKKICPNAEITIDRFHVMKMVQEELNQARIDQKKVAESLNIKKRASLFNSLKGGKYILLKTQKDLSNQQTEKLKEIKEASPHVAIMHELKEEFRLIFENRKSLGEGTLKLIDWLKRATPFYRKSVKTIKRWFGEIVGYFEQKTTSAIVEGINNKLKLLKRCGFGFRNFNNFEIRALLFWHYPNSLAH</sequence>
<reference evidence="4" key="1">
    <citation type="journal article" date="2011" name="MBio">
        <title>Novel metabolic attributes of the genus Cyanothece, comprising a group of unicellular nitrogen-fixing Cyanobacteria.</title>
        <authorList>
            <person name="Bandyopadhyay A."/>
            <person name="Elvitigala T."/>
            <person name="Welsh E."/>
            <person name="Stockel J."/>
            <person name="Liberton M."/>
            <person name="Min H."/>
            <person name="Sherman L.A."/>
            <person name="Pakrasi H.B."/>
        </authorList>
    </citation>
    <scope>NUCLEOTIDE SEQUENCE [LARGE SCALE GENOMIC DNA]</scope>
    <source>
        <strain evidence="4">PCC 7822</strain>
        <plasmid evidence="4">Cy782203</plasmid>
    </source>
</reference>
<keyword evidence="3" id="KW-0614">Plasmid</keyword>
<dbReference type="HOGENOM" id="CLU_041900_1_1_3"/>
<dbReference type="Pfam" id="PF01610">
    <property type="entry name" value="DDE_Tnp_ISL3"/>
    <property type="match status" value="1"/>
</dbReference>
<dbReference type="PANTHER" id="PTHR33498:SF1">
    <property type="entry name" value="TRANSPOSASE FOR INSERTION SEQUENCE ELEMENT IS1557"/>
    <property type="match status" value="1"/>
</dbReference>
<dbReference type="EMBL" id="CP002201">
    <property type="protein sequence ID" value="ADN18455.1"/>
    <property type="molecule type" value="Genomic_DNA"/>
</dbReference>
<evidence type="ECO:0000313" key="4">
    <source>
        <dbReference type="Proteomes" id="UP000008206"/>
    </source>
</evidence>
<dbReference type="Proteomes" id="UP000008206">
    <property type="component" value="Plasmid Cy782203"/>
</dbReference>
<dbReference type="AlphaFoldDB" id="E0UNC5"/>
<evidence type="ECO:0000259" key="2">
    <source>
        <dbReference type="Pfam" id="PF14690"/>
    </source>
</evidence>
<feature type="domain" description="Transposase IS204/IS1001/IS1096/IS1165 DDE" evidence="1">
    <location>
        <begin position="147"/>
        <end position="388"/>
    </location>
</feature>
<feature type="domain" description="Transposase IS204/IS1001/IS1096/IS1165 zinc-finger" evidence="2">
    <location>
        <begin position="32"/>
        <end position="77"/>
    </location>
</feature>
<protein>
    <submittedName>
        <fullName evidence="3">Transposase IS204/IS1001/IS1096/IS1165 family protein</fullName>
    </submittedName>
</protein>
<organism evidence="3 4">
    <name type="scientific">Gloeothece verrucosa (strain PCC 7822)</name>
    <name type="common">Cyanothece sp. (strain PCC 7822)</name>
    <dbReference type="NCBI Taxonomy" id="497965"/>
    <lineage>
        <taxon>Bacteria</taxon>
        <taxon>Bacillati</taxon>
        <taxon>Cyanobacteriota</taxon>
        <taxon>Cyanophyceae</taxon>
        <taxon>Oscillatoriophycideae</taxon>
        <taxon>Chroococcales</taxon>
        <taxon>Aphanothecaceae</taxon>
        <taxon>Gloeothece</taxon>
        <taxon>Gloeothece verrucosa</taxon>
    </lineage>
</organism>
<dbReference type="KEGG" id="cyj:Cyan7822_6797"/>
<dbReference type="Pfam" id="PF14690">
    <property type="entry name" value="Zn_ribbon_ISL3"/>
    <property type="match status" value="1"/>
</dbReference>
<name>E0UNC5_GLOV7</name>
<dbReference type="InterPro" id="IPR029261">
    <property type="entry name" value="Transposase_Znf"/>
</dbReference>
<proteinExistence type="predicted"/>
<dbReference type="NCBIfam" id="NF033550">
    <property type="entry name" value="transpos_ISL3"/>
    <property type="match status" value="1"/>
</dbReference>
<dbReference type="PANTHER" id="PTHR33498">
    <property type="entry name" value="TRANSPOSASE FOR INSERTION SEQUENCE ELEMENT IS1557"/>
    <property type="match status" value="1"/>
</dbReference>
<dbReference type="OrthoDB" id="428095at2"/>
<evidence type="ECO:0000259" key="1">
    <source>
        <dbReference type="Pfam" id="PF01610"/>
    </source>
</evidence>
<geneLocation type="plasmid" evidence="3 4">
    <name>Cy782203</name>
</geneLocation>
<dbReference type="InterPro" id="IPR002560">
    <property type="entry name" value="Transposase_DDE"/>
</dbReference>
<accession>E0UNC5</accession>
<keyword evidence="4" id="KW-1185">Reference proteome</keyword>